<feature type="region of interest" description="Disordered" evidence="1">
    <location>
        <begin position="27"/>
        <end position="46"/>
    </location>
</feature>
<dbReference type="KEGG" id="ath:AT3G33494"/>
<evidence type="ECO:0000256" key="1">
    <source>
        <dbReference type="SAM" id="MobiDB-lite"/>
    </source>
</evidence>
<dbReference type="GeneID" id="823139"/>
<evidence type="ECO:0000313" key="4">
    <source>
        <dbReference type="Proteomes" id="UP000006548"/>
    </source>
</evidence>
<dbReference type="HOGENOM" id="CLU_1379830_0_0_1"/>
<evidence type="ECO:0000313" key="3">
    <source>
        <dbReference type="EMBL" id="AEE77711.1"/>
    </source>
</evidence>
<keyword evidence="4" id="KW-1185">Reference proteome</keyword>
<sequence>MSISGLSIFLSRSSTLISLLTTRSKRRRCDTGRGGEPIDQDGGDDRGERSVRALDFSLQGEELLRAGLSLFLQIKSAIGLLLSPSRAEVPCGLGGSGFVDHFDGSTSERLSIEAMVCREVTNFLRRTSYAKKLVQFGNSNYSNFKSGQVPNECLGKRKGQSVYREVNEKSGLKVVRLKGLWAGRGKPRKLEVNSNSNV</sequence>
<proteinExistence type="predicted"/>
<dbReference type="AlphaFoldDB" id="F4JCM3"/>
<protein>
    <submittedName>
        <fullName evidence="3">Uncharacterized protein</fullName>
    </submittedName>
</protein>
<organism evidence="3 4">
    <name type="scientific">Arabidopsis thaliana</name>
    <name type="common">Mouse-ear cress</name>
    <dbReference type="NCBI Taxonomy" id="3702"/>
    <lineage>
        <taxon>Eukaryota</taxon>
        <taxon>Viridiplantae</taxon>
        <taxon>Streptophyta</taxon>
        <taxon>Embryophyta</taxon>
        <taxon>Tracheophyta</taxon>
        <taxon>Spermatophyta</taxon>
        <taxon>Magnoliopsida</taxon>
        <taxon>eudicotyledons</taxon>
        <taxon>Gunneridae</taxon>
        <taxon>Pentapetalae</taxon>
        <taxon>rosids</taxon>
        <taxon>malvids</taxon>
        <taxon>Brassicales</taxon>
        <taxon>Brassicaceae</taxon>
        <taxon>Camelineae</taxon>
        <taxon>Arabidopsis</taxon>
    </lineage>
</organism>
<gene>
    <name evidence="2 3" type="ordered locus">At3g33494</name>
</gene>
<evidence type="ECO:0000313" key="2">
    <source>
        <dbReference type="Araport" id="AT3G33494"/>
    </source>
</evidence>
<dbReference type="TAIR" id="AT3G33494"/>
<dbReference type="RefSeq" id="NP_683632.1">
    <property type="nucleotide sequence ID" value="NM_148790.1"/>
</dbReference>
<dbReference type="EMBL" id="CP002686">
    <property type="protein sequence ID" value="AEE77711.1"/>
    <property type="molecule type" value="Genomic_DNA"/>
</dbReference>
<dbReference type="Proteomes" id="UP000006548">
    <property type="component" value="Chromosome 3"/>
</dbReference>
<dbReference type="InParanoid" id="F4JCM3"/>
<accession>F4JCM3</accession>
<reference evidence="4" key="2">
    <citation type="journal article" date="2017" name="Plant J.">
        <title>Araport11: a complete reannotation of the Arabidopsis thaliana reference genome.</title>
        <authorList>
            <person name="Cheng C.Y."/>
            <person name="Krishnakumar V."/>
            <person name="Chan A.P."/>
            <person name="Thibaud-Nissen F."/>
            <person name="Schobel S."/>
            <person name="Town C.D."/>
        </authorList>
    </citation>
    <scope>GENOME REANNOTATION</scope>
    <source>
        <strain evidence="4">cv. Columbia</strain>
    </source>
</reference>
<name>F4JCM3_ARATH</name>
<dbReference type="iPTMnet" id="F4JCM3"/>
<reference evidence="3 4" key="1">
    <citation type="journal article" date="2000" name="Nature">
        <title>Sequence and analysis of chromosome 3 of the plant Arabidopsis thaliana.</title>
        <authorList>
            <consortium name="European Union Chromosome 3 Arabidopsis Sequencing Consortium"/>
            <consortium name="Institute for Genomic Research"/>
            <consortium name="Kazusa DNA Research Institute"/>
            <person name="Salanoubat M."/>
            <person name="Lemcke K."/>
            <person name="Rieger M."/>
            <person name="Ansorge W."/>
            <person name="Unseld M."/>
            <person name="Fartmann B."/>
            <person name="Valle G."/>
            <person name="Blocker H."/>
            <person name="Perez-Alonso M."/>
            <person name="Obermaier B."/>
            <person name="Delseny M."/>
            <person name="Boutry M."/>
            <person name="Grivell L.A."/>
            <person name="Mache R."/>
            <person name="Puigdomenech P."/>
            <person name="De Simone V."/>
            <person name="Choisne N."/>
            <person name="Artiguenave F."/>
            <person name="Robert C."/>
            <person name="Brottier P."/>
            <person name="Wincker P."/>
            <person name="Cattolico L."/>
            <person name="Weissenbach J."/>
            <person name="Saurin W."/>
            <person name="Quetier F."/>
            <person name="Schafer M."/>
            <person name="Muller-Auer S."/>
            <person name="Gabel C."/>
            <person name="Fuchs M."/>
            <person name="Benes V."/>
            <person name="Wurmbach E."/>
            <person name="Drzonek H."/>
            <person name="Erfle H."/>
            <person name="Jordan N."/>
            <person name="Bangert S."/>
            <person name="Wiedelmann R."/>
            <person name="Kranz H."/>
            <person name="Voss H."/>
            <person name="Holland R."/>
            <person name="Brandt P."/>
            <person name="Nyakatura G."/>
            <person name="Vezzi A."/>
            <person name="D'Angelo M."/>
            <person name="Pallavicini A."/>
            <person name="Toppo S."/>
            <person name="Simionati B."/>
            <person name="Conrad A."/>
            <person name="Hornischer K."/>
            <person name="Kauer G."/>
            <person name="Lohnert T.H."/>
            <person name="Nordsiek G."/>
            <person name="Reichelt J."/>
            <person name="Scharfe M."/>
            <person name="Schon O."/>
            <person name="Bargues M."/>
            <person name="Terol J."/>
            <person name="Climent J."/>
            <person name="Navarro P."/>
            <person name="Collado C."/>
            <person name="Perez-Perez A."/>
            <person name="Ottenwalder B."/>
            <person name="Duchemin D."/>
            <person name="Cooke R."/>
            <person name="Laudie M."/>
            <person name="Berger-Llauro C."/>
            <person name="Purnelle B."/>
            <person name="Masuy D."/>
            <person name="de Haan M."/>
            <person name="Maarse A.C."/>
            <person name="Alcaraz J.P."/>
            <person name="Cottet A."/>
            <person name="Casacuberta E."/>
            <person name="Monfort A."/>
            <person name="Argiriou A."/>
            <person name="flores M."/>
            <person name="Liguori R."/>
            <person name="Vitale D."/>
            <person name="Mannhaupt G."/>
            <person name="Haase D."/>
            <person name="Schoof H."/>
            <person name="Rudd S."/>
            <person name="Zaccaria P."/>
            <person name="Mewes H.W."/>
            <person name="Mayer K.F."/>
            <person name="Kaul S."/>
            <person name="Town C.D."/>
            <person name="Koo H.L."/>
            <person name="Tallon L.J."/>
            <person name="Jenkins J."/>
            <person name="Rooney T."/>
            <person name="Rizzo M."/>
            <person name="Walts A."/>
            <person name="Utterback T."/>
            <person name="Fujii C.Y."/>
            <person name="Shea T.P."/>
            <person name="Creasy T.H."/>
            <person name="Haas B."/>
            <person name="Maiti R."/>
            <person name="Wu D."/>
            <person name="Peterson J."/>
            <person name="Van Aken S."/>
            <person name="Pai G."/>
            <person name="Militscher J."/>
            <person name="Sellers P."/>
            <person name="Gill J.E."/>
            <person name="Feldblyum T.V."/>
            <person name="Preuss D."/>
            <person name="Lin X."/>
            <person name="Nierman W.C."/>
            <person name="Salzberg S.L."/>
            <person name="White O."/>
            <person name="Venter J.C."/>
            <person name="Fraser C.M."/>
            <person name="Kaneko T."/>
            <person name="Nakamura Y."/>
            <person name="Sato S."/>
            <person name="Kato T."/>
            <person name="Asamizu E."/>
            <person name="Sasamoto S."/>
            <person name="Kimura T."/>
            <person name="Idesawa K."/>
            <person name="Kawashima K."/>
            <person name="Kishida Y."/>
            <person name="Kiyokawa C."/>
            <person name="Kohara M."/>
            <person name="Matsumoto M."/>
            <person name="Matsuno A."/>
            <person name="Muraki A."/>
            <person name="Nakayama S."/>
            <person name="Nakazaki N."/>
            <person name="Shinpo S."/>
            <person name="Takeuchi C."/>
            <person name="Wada T."/>
            <person name="Watanabe A."/>
            <person name="Yamada M."/>
            <person name="Yasuda M."/>
            <person name="Tabata S."/>
        </authorList>
    </citation>
    <scope>NUCLEOTIDE SEQUENCE [LARGE SCALE GENOMIC DNA]</scope>
    <source>
        <strain evidence="4">cv. Columbia</strain>
    </source>
</reference>
<dbReference type="Araport" id="AT3G33494"/>
<dbReference type="PaxDb" id="3702-AT3G33494.1"/>